<proteinExistence type="predicted"/>
<reference evidence="1 2" key="1">
    <citation type="journal article" date="2024" name="Ann. Entomol. Soc. Am.">
        <title>Genomic analyses of the southern and eastern yellowjacket wasps (Hymenoptera: Vespidae) reveal evolutionary signatures of social life.</title>
        <authorList>
            <person name="Catto M.A."/>
            <person name="Caine P.B."/>
            <person name="Orr S.E."/>
            <person name="Hunt B.G."/>
            <person name="Goodisman M.A.D."/>
        </authorList>
    </citation>
    <scope>NUCLEOTIDE SEQUENCE [LARGE SCALE GENOMIC DNA]</scope>
    <source>
        <strain evidence="1">233</strain>
        <tissue evidence="1">Head and thorax</tissue>
    </source>
</reference>
<comment type="caution">
    <text evidence="1">The sequence shown here is derived from an EMBL/GenBank/DDBJ whole genome shotgun (WGS) entry which is preliminary data.</text>
</comment>
<dbReference type="Proteomes" id="UP001607302">
    <property type="component" value="Unassembled WGS sequence"/>
</dbReference>
<accession>A0ABD2AD49</accession>
<organism evidence="1 2">
    <name type="scientific">Vespula squamosa</name>
    <name type="common">Southern yellow jacket</name>
    <name type="synonym">Wasp</name>
    <dbReference type="NCBI Taxonomy" id="30214"/>
    <lineage>
        <taxon>Eukaryota</taxon>
        <taxon>Metazoa</taxon>
        <taxon>Ecdysozoa</taxon>
        <taxon>Arthropoda</taxon>
        <taxon>Hexapoda</taxon>
        <taxon>Insecta</taxon>
        <taxon>Pterygota</taxon>
        <taxon>Neoptera</taxon>
        <taxon>Endopterygota</taxon>
        <taxon>Hymenoptera</taxon>
        <taxon>Apocrita</taxon>
        <taxon>Aculeata</taxon>
        <taxon>Vespoidea</taxon>
        <taxon>Vespidae</taxon>
        <taxon>Vespinae</taxon>
        <taxon>Vespula</taxon>
    </lineage>
</organism>
<dbReference type="AlphaFoldDB" id="A0ABD2AD49"/>
<keyword evidence="2" id="KW-1185">Reference proteome</keyword>
<protein>
    <submittedName>
        <fullName evidence="1">Uncharacterized protein</fullName>
    </submittedName>
</protein>
<evidence type="ECO:0000313" key="1">
    <source>
        <dbReference type="EMBL" id="KAL2718549.1"/>
    </source>
</evidence>
<evidence type="ECO:0000313" key="2">
    <source>
        <dbReference type="Proteomes" id="UP001607302"/>
    </source>
</evidence>
<name>A0ABD2AD49_VESSQ</name>
<sequence>MKTEETQTFLATWQWLLSYAIRFDLLRGILGIELPVIYAKDCAMQTPRYYKTKCVFVSILEMGYQVQ</sequence>
<gene>
    <name evidence="1" type="ORF">V1478_012425</name>
</gene>
<dbReference type="EMBL" id="JAUDFV010000152">
    <property type="protein sequence ID" value="KAL2718549.1"/>
    <property type="molecule type" value="Genomic_DNA"/>
</dbReference>